<dbReference type="Gene3D" id="3.40.50.300">
    <property type="entry name" value="P-loop containing nucleotide triphosphate hydrolases"/>
    <property type="match status" value="1"/>
</dbReference>
<organism evidence="3 4">
    <name type="scientific">Bifidobacterium stellenboschense</name>
    <dbReference type="NCBI Taxonomy" id="762211"/>
    <lineage>
        <taxon>Bacteria</taxon>
        <taxon>Bacillati</taxon>
        <taxon>Actinomycetota</taxon>
        <taxon>Actinomycetes</taxon>
        <taxon>Bifidobacteriales</taxon>
        <taxon>Bifidobacteriaceae</taxon>
        <taxon>Bifidobacterium</taxon>
    </lineage>
</organism>
<gene>
    <name evidence="3" type="ORF">BSTEL_1899</name>
</gene>
<comment type="similarity">
    <text evidence="1">Belongs to the GSP E family.</text>
</comment>
<keyword evidence="4" id="KW-1185">Reference proteome</keyword>
<evidence type="ECO:0000256" key="1">
    <source>
        <dbReference type="ARBA" id="ARBA00006611"/>
    </source>
</evidence>
<evidence type="ECO:0000313" key="4">
    <source>
        <dbReference type="Proteomes" id="UP000029004"/>
    </source>
</evidence>
<dbReference type="InterPro" id="IPR001482">
    <property type="entry name" value="T2SS/T4SS_dom"/>
</dbReference>
<dbReference type="RefSeq" id="WP_156963214.1">
    <property type="nucleotide sequence ID" value="NZ_JGZP01000014.1"/>
</dbReference>
<dbReference type="SMART" id="SM00382">
    <property type="entry name" value="AAA"/>
    <property type="match status" value="1"/>
</dbReference>
<evidence type="ECO:0000259" key="2">
    <source>
        <dbReference type="SMART" id="SM00382"/>
    </source>
</evidence>
<dbReference type="PANTHER" id="PTHR30486:SF6">
    <property type="entry name" value="TYPE IV PILUS RETRACTATION ATPASE PILT"/>
    <property type="match status" value="1"/>
</dbReference>
<dbReference type="EMBL" id="JGZP01000014">
    <property type="protein sequence ID" value="KFI96990.1"/>
    <property type="molecule type" value="Genomic_DNA"/>
</dbReference>
<name>A0A087DN90_9BIFI</name>
<proteinExistence type="inferred from homology"/>
<reference evidence="3 4" key="1">
    <citation type="submission" date="2014-03" db="EMBL/GenBank/DDBJ databases">
        <title>Genomics of Bifidobacteria.</title>
        <authorList>
            <person name="Ventura M."/>
            <person name="Milani C."/>
            <person name="Lugli G.A."/>
        </authorList>
    </citation>
    <scope>NUCLEOTIDE SEQUENCE [LARGE SCALE GENOMIC DNA]</scope>
    <source>
        <strain evidence="3 4">DSM 23968</strain>
    </source>
</reference>
<dbReference type="PANTHER" id="PTHR30486">
    <property type="entry name" value="TWITCHING MOTILITY PROTEIN PILT"/>
    <property type="match status" value="1"/>
</dbReference>
<dbReference type="SUPFAM" id="SSF52540">
    <property type="entry name" value="P-loop containing nucleoside triphosphate hydrolases"/>
    <property type="match status" value="1"/>
</dbReference>
<dbReference type="CDD" id="cd01130">
    <property type="entry name" value="VirB11-like_ATPase"/>
    <property type="match status" value="1"/>
</dbReference>
<dbReference type="Proteomes" id="UP000029004">
    <property type="component" value="Unassembled WGS sequence"/>
</dbReference>
<dbReference type="Pfam" id="PF00437">
    <property type="entry name" value="T2SSE"/>
    <property type="match status" value="1"/>
</dbReference>
<dbReference type="InterPro" id="IPR003593">
    <property type="entry name" value="AAA+_ATPase"/>
</dbReference>
<comment type="caution">
    <text evidence="3">The sequence shown here is derived from an EMBL/GenBank/DDBJ whole genome shotgun (WGS) entry which is preliminary data.</text>
</comment>
<dbReference type="STRING" id="762211.BSTEL_1899"/>
<dbReference type="Gene3D" id="3.30.450.370">
    <property type="match status" value="1"/>
</dbReference>
<protein>
    <submittedName>
        <fullName evidence="3">Pilus biosynthesis protein</fullName>
    </submittedName>
</protein>
<dbReference type="InterPro" id="IPR027417">
    <property type="entry name" value="P-loop_NTPase"/>
</dbReference>
<feature type="domain" description="AAA+ ATPase" evidence="2">
    <location>
        <begin position="145"/>
        <end position="298"/>
    </location>
</feature>
<dbReference type="InterPro" id="IPR050921">
    <property type="entry name" value="T4SS_GSP_E_ATPase"/>
</dbReference>
<evidence type="ECO:0000313" key="3">
    <source>
        <dbReference type="EMBL" id="KFI96990.1"/>
    </source>
</evidence>
<dbReference type="AlphaFoldDB" id="A0A087DN90"/>
<dbReference type="eggNOG" id="COG4962">
    <property type="taxonomic scope" value="Bacteria"/>
</dbReference>
<accession>A0A087DN90</accession>
<sequence length="373" mass="39352">MSGNHVTGMAVDGTAIAFGPLETIVRDPQVTDVAVTCDGRVWADDGDGMRERRPRIPFRDARTVRDYAVRLCAQLGRRLDDARPIADASSGDGVRVHAVIPPIVPYGASLSIRLPDRTAATLPDLCRRGLFPASWLPVLRGLVVRRATLLITGGTGAGKTTLLKALLAECAPTERVVTVEEVRELGALPIDDHVSMVTREANVEGAGAVGLPELVKATLRMRPDRVVLGECRGEEIADLLRAYNSGHHGGMTTLHADGVARVPSRLVALGLLAGLAPEATALLARDAFDAVLHLERVDGRRHIAQIGLLGVTRDTVAGGAADRAAANPSDGTTAGSSHGGGVPAGLPLAVWTGSGQPSYAPHWPRFADRWRLT</sequence>
<dbReference type="GO" id="GO:0016887">
    <property type="term" value="F:ATP hydrolysis activity"/>
    <property type="evidence" value="ECO:0007669"/>
    <property type="project" value="InterPro"/>
</dbReference>